<evidence type="ECO:0000256" key="4">
    <source>
        <dbReference type="ARBA" id="ARBA00023002"/>
    </source>
</evidence>
<feature type="domain" description="FAD dependent oxidoreductase" evidence="5">
    <location>
        <begin position="9"/>
        <end position="381"/>
    </location>
</feature>
<evidence type="ECO:0000313" key="6">
    <source>
        <dbReference type="EMBL" id="UOQ57673.1"/>
    </source>
</evidence>
<reference evidence="6 7" key="1">
    <citation type="submission" date="2022-04" db="EMBL/GenBank/DDBJ databases">
        <title>Leucobacter sp. isolated from rhizosphere of garlic.</title>
        <authorList>
            <person name="Won M."/>
            <person name="Lee C.-M."/>
            <person name="Woen H.-Y."/>
            <person name="Kwon S.-W."/>
        </authorList>
    </citation>
    <scope>NUCLEOTIDE SEQUENCE [LARGE SCALE GENOMIC DNA]</scope>
    <source>
        <strain evidence="6 7">H21R-40</strain>
    </source>
</reference>
<dbReference type="Proteomes" id="UP000831786">
    <property type="component" value="Chromosome"/>
</dbReference>
<dbReference type="RefSeq" id="WP_244728485.1">
    <property type="nucleotide sequence ID" value="NZ_CP095045.1"/>
</dbReference>
<proteinExistence type="inferred from homology"/>
<comment type="cofactor">
    <cofactor evidence="1">
        <name>FAD</name>
        <dbReference type="ChEBI" id="CHEBI:57692"/>
    </cofactor>
</comment>
<dbReference type="PANTHER" id="PTHR13847:SF286">
    <property type="entry name" value="D-AMINO ACID DEHYDROGENASE"/>
    <property type="match status" value="1"/>
</dbReference>
<sequence>MNLASPPSHVVIVGAGIVGLGHAVAALDAGHRVTVLEQDASAVLASVRNFGHVGASVQAGELAELARASLQIWESLAERAGVEARRSGTLVVARSETEAALLDAFVAERRESGARAELVTGGAAATMLHLDGAAAGAVRAGALLAEDVTADPRTAVARIAAWVGAHERGEVRFRTAVHGVEAAGDGASVATSRGRIPADRVVVAAGHLLGRLFPAIAEAGELRECALQMLRVRPPRPMGLGPAVLTGTSMLRYGAFGGPGLAALQAALRAELAAARPELLEIDANVMLTQQADGTLLVGDSHAVHDAAPPFLDERWSRILHDEAAALLGADRLDILERWQGLYATSARQDILREEPLPGVTAVSVTTGTGMTVGLGLGARTVASWEGVEARRAGDPAGR</sequence>
<dbReference type="Pfam" id="PF01266">
    <property type="entry name" value="DAO"/>
    <property type="match status" value="1"/>
</dbReference>
<dbReference type="PANTHER" id="PTHR13847">
    <property type="entry name" value="SARCOSINE DEHYDROGENASE-RELATED"/>
    <property type="match status" value="1"/>
</dbReference>
<gene>
    <name evidence="6" type="ORF">MUN78_02175</name>
</gene>
<keyword evidence="7" id="KW-1185">Reference proteome</keyword>
<evidence type="ECO:0000256" key="1">
    <source>
        <dbReference type="ARBA" id="ARBA00001974"/>
    </source>
</evidence>
<dbReference type="InterPro" id="IPR036188">
    <property type="entry name" value="FAD/NAD-bd_sf"/>
</dbReference>
<evidence type="ECO:0000313" key="7">
    <source>
        <dbReference type="Proteomes" id="UP000831786"/>
    </source>
</evidence>
<evidence type="ECO:0000259" key="5">
    <source>
        <dbReference type="Pfam" id="PF01266"/>
    </source>
</evidence>
<evidence type="ECO:0000256" key="2">
    <source>
        <dbReference type="ARBA" id="ARBA00009410"/>
    </source>
</evidence>
<dbReference type="InterPro" id="IPR017741">
    <property type="entry name" value="FAD-dependent_OxRdtase_HpnW"/>
</dbReference>
<comment type="similarity">
    <text evidence="2">Belongs to the DadA oxidoreductase family.</text>
</comment>
<evidence type="ECO:0000256" key="3">
    <source>
        <dbReference type="ARBA" id="ARBA00022630"/>
    </source>
</evidence>
<name>A0ABY4FN09_9MICO</name>
<keyword evidence="4" id="KW-0560">Oxidoreductase</keyword>
<dbReference type="EMBL" id="CP095045">
    <property type="protein sequence ID" value="UOQ57673.1"/>
    <property type="molecule type" value="Genomic_DNA"/>
</dbReference>
<dbReference type="Gene3D" id="3.30.9.10">
    <property type="entry name" value="D-Amino Acid Oxidase, subunit A, domain 2"/>
    <property type="match status" value="1"/>
</dbReference>
<dbReference type="SUPFAM" id="SSF51905">
    <property type="entry name" value="FAD/NAD(P)-binding domain"/>
    <property type="match status" value="1"/>
</dbReference>
<dbReference type="NCBIfam" id="TIGR03364">
    <property type="entry name" value="HpnW_proposed"/>
    <property type="match status" value="1"/>
</dbReference>
<keyword evidence="3" id="KW-0285">Flavoprotein</keyword>
<accession>A0ABY4FN09</accession>
<dbReference type="Gene3D" id="3.50.50.60">
    <property type="entry name" value="FAD/NAD(P)-binding domain"/>
    <property type="match status" value="1"/>
</dbReference>
<dbReference type="InterPro" id="IPR006076">
    <property type="entry name" value="FAD-dep_OxRdtase"/>
</dbReference>
<organism evidence="6 7">
    <name type="scientific">Leucobacter allii</name>
    <dbReference type="NCBI Taxonomy" id="2932247"/>
    <lineage>
        <taxon>Bacteria</taxon>
        <taxon>Bacillati</taxon>
        <taxon>Actinomycetota</taxon>
        <taxon>Actinomycetes</taxon>
        <taxon>Micrococcales</taxon>
        <taxon>Microbacteriaceae</taxon>
        <taxon>Leucobacter</taxon>
    </lineage>
</organism>
<protein>
    <submittedName>
        <fullName evidence="6">TIGR03364 family FAD-dependent oxidoreductase</fullName>
    </submittedName>
</protein>